<dbReference type="OrthoDB" id="4849395at2759"/>
<dbReference type="EnsemblFungi" id="EJT79758">
    <property type="protein sequence ID" value="EJT79758"/>
    <property type="gene ID" value="GGTG_04842"/>
</dbReference>
<dbReference type="GeneID" id="20345300"/>
<protein>
    <submittedName>
        <fullName evidence="1 2">Uncharacterized protein</fullName>
    </submittedName>
</protein>
<reference evidence="2" key="4">
    <citation type="journal article" date="2015" name="G3 (Bethesda)">
        <title>Genome sequences of three phytopathogenic species of the Magnaporthaceae family of fungi.</title>
        <authorList>
            <person name="Okagaki L.H."/>
            <person name="Nunes C.C."/>
            <person name="Sailsbery J."/>
            <person name="Clay B."/>
            <person name="Brown D."/>
            <person name="John T."/>
            <person name="Oh Y."/>
            <person name="Young N."/>
            <person name="Fitzgerald M."/>
            <person name="Haas B.J."/>
            <person name="Zeng Q."/>
            <person name="Young S."/>
            <person name="Adiconis X."/>
            <person name="Fan L."/>
            <person name="Levin J.Z."/>
            <person name="Mitchell T.K."/>
            <person name="Okubara P.A."/>
            <person name="Farman M.L."/>
            <person name="Kohn L.M."/>
            <person name="Birren B."/>
            <person name="Ma L.-J."/>
            <person name="Dean R.A."/>
        </authorList>
    </citation>
    <scope>NUCLEOTIDE SEQUENCE</scope>
    <source>
        <strain evidence="2">R3-111a-1</strain>
    </source>
</reference>
<dbReference type="EMBL" id="GL385396">
    <property type="protein sequence ID" value="EJT79758.1"/>
    <property type="molecule type" value="Genomic_DNA"/>
</dbReference>
<accession>J3NU87</accession>
<evidence type="ECO:0000313" key="3">
    <source>
        <dbReference type="Proteomes" id="UP000006039"/>
    </source>
</evidence>
<gene>
    <name evidence="2" type="primary">20345300</name>
    <name evidence="1" type="ORF">GGTG_04842</name>
</gene>
<dbReference type="HOGENOM" id="CLU_1230011_0_0_1"/>
<evidence type="ECO:0000313" key="2">
    <source>
        <dbReference type="EnsemblFungi" id="EJT79758"/>
    </source>
</evidence>
<reference evidence="1" key="3">
    <citation type="submission" date="2010-09" db="EMBL/GenBank/DDBJ databases">
        <title>Annotation of Gaeumannomyces graminis var. tritici R3-111a-1.</title>
        <authorList>
            <consortium name="The Broad Institute Genome Sequencing Platform"/>
            <person name="Ma L.-J."/>
            <person name="Dead R."/>
            <person name="Young S.K."/>
            <person name="Zeng Q."/>
            <person name="Gargeya S."/>
            <person name="Fitzgerald M."/>
            <person name="Haas B."/>
            <person name="Abouelleil A."/>
            <person name="Alvarado L."/>
            <person name="Arachchi H.M."/>
            <person name="Berlin A."/>
            <person name="Brown A."/>
            <person name="Chapman S.B."/>
            <person name="Chen Z."/>
            <person name="Dunbar C."/>
            <person name="Freedman E."/>
            <person name="Gearin G."/>
            <person name="Gellesch M."/>
            <person name="Goldberg J."/>
            <person name="Griggs A."/>
            <person name="Gujja S."/>
            <person name="Heiman D."/>
            <person name="Howarth C."/>
            <person name="Larson L."/>
            <person name="Lui A."/>
            <person name="MacDonald P.J.P."/>
            <person name="Mehta T."/>
            <person name="Montmayeur A."/>
            <person name="Murphy C."/>
            <person name="Neiman D."/>
            <person name="Pearson M."/>
            <person name="Priest M."/>
            <person name="Roberts A."/>
            <person name="Saif S."/>
            <person name="Shea T."/>
            <person name="Shenoy N."/>
            <person name="Sisk P."/>
            <person name="Stolte C."/>
            <person name="Sykes S."/>
            <person name="Yandava C."/>
            <person name="Wortman J."/>
            <person name="Nusbaum C."/>
            <person name="Birren B."/>
        </authorList>
    </citation>
    <scope>NUCLEOTIDE SEQUENCE</scope>
    <source>
        <strain evidence="1">R3-111a-1</strain>
    </source>
</reference>
<proteinExistence type="predicted"/>
<dbReference type="RefSeq" id="XP_009220903.1">
    <property type="nucleotide sequence ID" value="XM_009222639.1"/>
</dbReference>
<reference evidence="1" key="2">
    <citation type="submission" date="2010-07" db="EMBL/GenBank/DDBJ databases">
        <authorList>
            <consortium name="The Broad Institute Genome Sequencing Platform"/>
            <consortium name="Broad Institute Genome Sequencing Center for Infectious Disease"/>
            <person name="Ma L.-J."/>
            <person name="Dead R."/>
            <person name="Young S."/>
            <person name="Zeng Q."/>
            <person name="Koehrsen M."/>
            <person name="Alvarado L."/>
            <person name="Berlin A."/>
            <person name="Chapman S.B."/>
            <person name="Chen Z."/>
            <person name="Freedman E."/>
            <person name="Gellesch M."/>
            <person name="Goldberg J."/>
            <person name="Griggs A."/>
            <person name="Gujja S."/>
            <person name="Heilman E.R."/>
            <person name="Heiman D."/>
            <person name="Hepburn T."/>
            <person name="Howarth C."/>
            <person name="Jen D."/>
            <person name="Larson L."/>
            <person name="Mehta T."/>
            <person name="Neiman D."/>
            <person name="Pearson M."/>
            <person name="Roberts A."/>
            <person name="Saif S."/>
            <person name="Shea T."/>
            <person name="Shenoy N."/>
            <person name="Sisk P."/>
            <person name="Stolte C."/>
            <person name="Sykes S."/>
            <person name="Walk T."/>
            <person name="White J."/>
            <person name="Yandava C."/>
            <person name="Haas B."/>
            <person name="Nusbaum C."/>
            <person name="Birren B."/>
        </authorList>
    </citation>
    <scope>NUCLEOTIDE SEQUENCE</scope>
    <source>
        <strain evidence="1">R3-111a-1</strain>
    </source>
</reference>
<reference evidence="2" key="5">
    <citation type="submission" date="2018-04" db="UniProtKB">
        <authorList>
            <consortium name="EnsemblFungi"/>
        </authorList>
    </citation>
    <scope>IDENTIFICATION</scope>
    <source>
        <strain evidence="2">R3-111a-1</strain>
    </source>
</reference>
<organism evidence="1">
    <name type="scientific">Gaeumannomyces tritici (strain R3-111a-1)</name>
    <name type="common">Wheat and barley take-all root rot fungus</name>
    <name type="synonym">Gaeumannomyces graminis var. tritici</name>
    <dbReference type="NCBI Taxonomy" id="644352"/>
    <lineage>
        <taxon>Eukaryota</taxon>
        <taxon>Fungi</taxon>
        <taxon>Dikarya</taxon>
        <taxon>Ascomycota</taxon>
        <taxon>Pezizomycotina</taxon>
        <taxon>Sordariomycetes</taxon>
        <taxon>Sordariomycetidae</taxon>
        <taxon>Magnaporthales</taxon>
        <taxon>Magnaporthaceae</taxon>
        <taxon>Gaeumannomyces</taxon>
    </lineage>
</organism>
<dbReference type="Proteomes" id="UP000006039">
    <property type="component" value="Unassembled WGS sequence"/>
</dbReference>
<keyword evidence="3" id="KW-1185">Reference proteome</keyword>
<dbReference type="AlphaFoldDB" id="J3NU87"/>
<evidence type="ECO:0000313" key="1">
    <source>
        <dbReference type="EMBL" id="EJT79758.1"/>
    </source>
</evidence>
<reference evidence="3" key="1">
    <citation type="submission" date="2010-07" db="EMBL/GenBank/DDBJ databases">
        <title>The genome sequence of Gaeumannomyces graminis var. tritici strain R3-111a-1.</title>
        <authorList>
            <consortium name="The Broad Institute Genome Sequencing Platform"/>
            <person name="Ma L.-J."/>
            <person name="Dead R."/>
            <person name="Young S."/>
            <person name="Zeng Q."/>
            <person name="Koehrsen M."/>
            <person name="Alvarado L."/>
            <person name="Berlin A."/>
            <person name="Chapman S.B."/>
            <person name="Chen Z."/>
            <person name="Freedman E."/>
            <person name="Gellesch M."/>
            <person name="Goldberg J."/>
            <person name="Griggs A."/>
            <person name="Gujja S."/>
            <person name="Heilman E.R."/>
            <person name="Heiman D."/>
            <person name="Hepburn T."/>
            <person name="Howarth C."/>
            <person name="Jen D."/>
            <person name="Larson L."/>
            <person name="Mehta T."/>
            <person name="Neiman D."/>
            <person name="Pearson M."/>
            <person name="Roberts A."/>
            <person name="Saif S."/>
            <person name="Shea T."/>
            <person name="Shenoy N."/>
            <person name="Sisk P."/>
            <person name="Stolte C."/>
            <person name="Sykes S."/>
            <person name="Walk T."/>
            <person name="White J."/>
            <person name="Yandava C."/>
            <person name="Haas B."/>
            <person name="Nusbaum C."/>
            <person name="Birren B."/>
        </authorList>
    </citation>
    <scope>NUCLEOTIDE SEQUENCE [LARGE SCALE GENOMIC DNA]</scope>
    <source>
        <strain evidence="3">R3-111a-1</strain>
    </source>
</reference>
<sequence length="225" mass="26905">MPGLHLKLFLKAGKLLKIRLLFFFKSKFKNSVWGNVFSAFDIIKNIYFESTLFNNCGLLYIVNDKKRFNKSFLNESKNFKLYNVALIKIFYINIILKARLNAKKVWFCGKNAILRIKKITNGKVWFNLFNYPKLKLRINWVLLLINEYNGKIWNFTFPNKKELTLFTGLITNLKPDWNGIYAYGCKIYPLNVKRFYNADFKHFKINFYAKVKYLISYQTSNIYRI</sequence>
<name>J3NU87_GAET3</name>
<dbReference type="VEuPathDB" id="FungiDB:GGTG_04842"/>